<dbReference type="RefSeq" id="WP_072745090.1">
    <property type="nucleotide sequence ID" value="NZ_FQXR01000015.1"/>
</dbReference>
<evidence type="ECO:0000313" key="4">
    <source>
        <dbReference type="EMBL" id="SHI15558.1"/>
    </source>
</evidence>
<dbReference type="Proteomes" id="UP000184389">
    <property type="component" value="Unassembled WGS sequence"/>
</dbReference>
<dbReference type="InterPro" id="IPR002645">
    <property type="entry name" value="STAS_dom"/>
</dbReference>
<dbReference type="Pfam" id="PF01740">
    <property type="entry name" value="STAS"/>
    <property type="match status" value="1"/>
</dbReference>
<accession>A0A1M5YUM6</accession>
<proteinExistence type="inferred from homology"/>
<dbReference type="GO" id="GO:0043856">
    <property type="term" value="F:anti-sigma factor antagonist activity"/>
    <property type="evidence" value="ECO:0007669"/>
    <property type="project" value="InterPro"/>
</dbReference>
<keyword evidence="5" id="KW-1185">Reference proteome</keyword>
<comment type="similarity">
    <text evidence="1 2">Belongs to the anti-sigma-factor antagonist family.</text>
</comment>
<dbReference type="Gene3D" id="3.30.750.24">
    <property type="entry name" value="STAS domain"/>
    <property type="match status" value="1"/>
</dbReference>
<sequence>MSLDIEIKFNEKENTWVISPIGEIDIYTSPKIKEILFESLEEKNSNILIDGEKLDYIDSTGLGVLISILKKVRESENHITIINLKSNIRKLFDITGLDKVFIIEE</sequence>
<protein>
    <recommendedName>
        <fullName evidence="2">Anti-sigma factor antagonist</fullName>
    </recommendedName>
</protein>
<dbReference type="PANTHER" id="PTHR33495:SF2">
    <property type="entry name" value="ANTI-SIGMA FACTOR ANTAGONIST TM_1081-RELATED"/>
    <property type="match status" value="1"/>
</dbReference>
<dbReference type="CDD" id="cd07043">
    <property type="entry name" value="STAS_anti-anti-sigma_factors"/>
    <property type="match status" value="1"/>
</dbReference>
<evidence type="ECO:0000313" key="5">
    <source>
        <dbReference type="Proteomes" id="UP000184389"/>
    </source>
</evidence>
<organism evidence="4 5">
    <name type="scientific">Sporanaerobacter acetigenes DSM 13106</name>
    <dbReference type="NCBI Taxonomy" id="1123281"/>
    <lineage>
        <taxon>Bacteria</taxon>
        <taxon>Bacillati</taxon>
        <taxon>Bacillota</taxon>
        <taxon>Tissierellia</taxon>
        <taxon>Tissierellales</taxon>
        <taxon>Sporanaerobacteraceae</taxon>
        <taxon>Sporanaerobacter</taxon>
    </lineage>
</organism>
<dbReference type="OrthoDB" id="9793697at2"/>
<name>A0A1M5YUM6_9FIRM</name>
<dbReference type="SUPFAM" id="SSF52091">
    <property type="entry name" value="SpoIIaa-like"/>
    <property type="match status" value="1"/>
</dbReference>
<dbReference type="InterPro" id="IPR036513">
    <property type="entry name" value="STAS_dom_sf"/>
</dbReference>
<feature type="domain" description="STAS" evidence="3">
    <location>
        <begin position="5"/>
        <end position="105"/>
    </location>
</feature>
<evidence type="ECO:0000259" key="3">
    <source>
        <dbReference type="PROSITE" id="PS50801"/>
    </source>
</evidence>
<dbReference type="InterPro" id="IPR003658">
    <property type="entry name" value="Anti-sigma_ant"/>
</dbReference>
<dbReference type="STRING" id="1123281.SAMN02745180_02462"/>
<dbReference type="PANTHER" id="PTHR33495">
    <property type="entry name" value="ANTI-SIGMA FACTOR ANTAGONIST TM_1081-RELATED-RELATED"/>
    <property type="match status" value="1"/>
</dbReference>
<dbReference type="PROSITE" id="PS50801">
    <property type="entry name" value="STAS"/>
    <property type="match status" value="1"/>
</dbReference>
<evidence type="ECO:0000256" key="1">
    <source>
        <dbReference type="ARBA" id="ARBA00009013"/>
    </source>
</evidence>
<dbReference type="NCBIfam" id="TIGR00377">
    <property type="entry name" value="ant_ant_sig"/>
    <property type="match status" value="1"/>
</dbReference>
<reference evidence="4 5" key="1">
    <citation type="submission" date="2016-11" db="EMBL/GenBank/DDBJ databases">
        <authorList>
            <person name="Jaros S."/>
            <person name="Januszkiewicz K."/>
            <person name="Wedrychowicz H."/>
        </authorList>
    </citation>
    <scope>NUCLEOTIDE SEQUENCE [LARGE SCALE GENOMIC DNA]</scope>
    <source>
        <strain evidence="4 5">DSM 13106</strain>
    </source>
</reference>
<dbReference type="AlphaFoldDB" id="A0A1M5YUM6"/>
<evidence type="ECO:0000256" key="2">
    <source>
        <dbReference type="RuleBase" id="RU003749"/>
    </source>
</evidence>
<dbReference type="EMBL" id="FQXR01000015">
    <property type="protein sequence ID" value="SHI15558.1"/>
    <property type="molecule type" value="Genomic_DNA"/>
</dbReference>
<gene>
    <name evidence="4" type="ORF">SAMN02745180_02462</name>
</gene>